<evidence type="ECO:0000256" key="4">
    <source>
        <dbReference type="ARBA" id="ARBA00022723"/>
    </source>
</evidence>
<sequence length="419" mass="43869">MSAVPVLNATAVGTADAELVAGWCDELAALSAEPGRITRVYLSPEHARANALVAGWMQDAGLSTWQDAAGNLHGRAAGATPDAPVLLLGSHLDTVVDAGRYDGIVGVLMAIRTAARLTADGPLPVALQVIAFSDEEGTRFGKALLGSSAVAGVWDDAWWDLADDDGTTLRQAFTDFGLDPERVGDAAVDPASVVGYLEAHIEQGPHLEQAGQALGVVTSIASARRFSVEAVGEARHAGGTPYERRHDALLAAAEAALAVERICRASHQVGTVGTMTVEPGAVNVVPGLARFSVDLRGEFDDERDEVWDELTKAFTLIGERRGVSVTPTEVHRAPAVFCSPRLMDAVRAGIVSTGEAAPMELFSRAGHDAMSLGLITDVAMLFLRNPDGISHHPDEFVSTPDIALGLDALAVAVDRVARA</sequence>
<dbReference type="AlphaFoldDB" id="A0A9Q2ZLG5"/>
<dbReference type="Pfam" id="PF01546">
    <property type="entry name" value="Peptidase_M20"/>
    <property type="match status" value="1"/>
</dbReference>
<evidence type="ECO:0000256" key="3">
    <source>
        <dbReference type="ARBA" id="ARBA00011738"/>
    </source>
</evidence>
<comment type="cofactor">
    <cofactor evidence="7">
        <name>Zn(2+)</name>
        <dbReference type="ChEBI" id="CHEBI:29105"/>
    </cofactor>
    <text evidence="7">Binds 2 Zn(2+) ions per subunit.</text>
</comment>
<evidence type="ECO:0000256" key="8">
    <source>
        <dbReference type="PIRSR" id="PIRSR001235-2"/>
    </source>
</evidence>
<dbReference type="Gene3D" id="3.40.630.10">
    <property type="entry name" value="Zn peptidases"/>
    <property type="match status" value="1"/>
</dbReference>
<evidence type="ECO:0000256" key="5">
    <source>
        <dbReference type="ARBA" id="ARBA00022801"/>
    </source>
</evidence>
<comment type="subunit">
    <text evidence="3">Homodimer.</text>
</comment>
<dbReference type="PANTHER" id="PTHR32494:SF19">
    <property type="entry name" value="ALLANTOATE DEIMINASE-RELATED"/>
    <property type="match status" value="1"/>
</dbReference>
<dbReference type="SUPFAM" id="SSF53187">
    <property type="entry name" value="Zn-dependent exopeptidases"/>
    <property type="match status" value="1"/>
</dbReference>
<feature type="binding site" evidence="7">
    <location>
        <position position="102"/>
    </location>
    <ligand>
        <name>Zn(2+)</name>
        <dbReference type="ChEBI" id="CHEBI:29105"/>
        <label>2</label>
    </ligand>
</feature>
<feature type="binding site" evidence="7">
    <location>
        <position position="391"/>
    </location>
    <ligand>
        <name>Zn(2+)</name>
        <dbReference type="ChEBI" id="CHEBI:29105"/>
        <label>2</label>
    </ligand>
</feature>
<dbReference type="GO" id="GO:0016813">
    <property type="term" value="F:hydrolase activity, acting on carbon-nitrogen (but not peptide) bonds, in linear amidines"/>
    <property type="evidence" value="ECO:0007669"/>
    <property type="project" value="InterPro"/>
</dbReference>
<evidence type="ECO:0000313" key="10">
    <source>
        <dbReference type="Proteomes" id="UP000709437"/>
    </source>
</evidence>
<evidence type="ECO:0000256" key="1">
    <source>
        <dbReference type="ARBA" id="ARBA00001936"/>
    </source>
</evidence>
<comment type="caution">
    <text evidence="9">The sequence shown here is derived from an EMBL/GenBank/DDBJ whole genome shotgun (WGS) entry which is preliminary data.</text>
</comment>
<keyword evidence="5" id="KW-0378">Hydrolase</keyword>
<organism evidence="9 10">
    <name type="scientific">Curtobacterium flaccumfaciens pv. flaccumfaciens</name>
    <dbReference type="NCBI Taxonomy" id="138532"/>
    <lineage>
        <taxon>Bacteria</taxon>
        <taxon>Bacillati</taxon>
        <taxon>Actinomycetota</taxon>
        <taxon>Actinomycetes</taxon>
        <taxon>Micrococcales</taxon>
        <taxon>Microbacteriaceae</taxon>
        <taxon>Curtobacterium</taxon>
    </lineage>
</organism>
<feature type="binding site" evidence="7">
    <location>
        <position position="91"/>
    </location>
    <ligand>
        <name>Zn(2+)</name>
        <dbReference type="ChEBI" id="CHEBI:29105"/>
        <label>1</label>
    </ligand>
</feature>
<dbReference type="InterPro" id="IPR010158">
    <property type="entry name" value="Amidase_Cbmase"/>
</dbReference>
<dbReference type="PANTHER" id="PTHR32494">
    <property type="entry name" value="ALLANTOATE DEIMINASE-RELATED"/>
    <property type="match status" value="1"/>
</dbReference>
<gene>
    <name evidence="9" type="ORF">KK103_01735</name>
</gene>
<dbReference type="NCBIfam" id="TIGR01879">
    <property type="entry name" value="hydantase"/>
    <property type="match status" value="1"/>
</dbReference>
<keyword evidence="6" id="KW-0464">Manganese</keyword>
<dbReference type="Gene3D" id="3.30.70.360">
    <property type="match status" value="1"/>
</dbReference>
<dbReference type="Proteomes" id="UP000709437">
    <property type="component" value="Unassembled WGS sequence"/>
</dbReference>
<dbReference type="SUPFAM" id="SSF55031">
    <property type="entry name" value="Bacterial exopeptidase dimerisation domain"/>
    <property type="match status" value="1"/>
</dbReference>
<protein>
    <submittedName>
        <fullName evidence="9">Allantoate amidohydrolase</fullName>
    </submittedName>
</protein>
<dbReference type="EMBL" id="JAHEWX010000001">
    <property type="protein sequence ID" value="MBT1540469.1"/>
    <property type="molecule type" value="Genomic_DNA"/>
</dbReference>
<feature type="binding site" evidence="7">
    <location>
        <position position="102"/>
    </location>
    <ligand>
        <name>Zn(2+)</name>
        <dbReference type="ChEBI" id="CHEBI:29105"/>
        <label>1</label>
    </ligand>
</feature>
<dbReference type="InterPro" id="IPR001261">
    <property type="entry name" value="ArgE/DapE_CS"/>
</dbReference>
<accession>A0A9Q2ZLG5</accession>
<evidence type="ECO:0000256" key="7">
    <source>
        <dbReference type="PIRSR" id="PIRSR001235-1"/>
    </source>
</evidence>
<feature type="binding site" evidence="7">
    <location>
        <position position="200"/>
    </location>
    <ligand>
        <name>Zn(2+)</name>
        <dbReference type="ChEBI" id="CHEBI:29105"/>
        <label>1</label>
    </ligand>
</feature>
<evidence type="ECO:0000256" key="2">
    <source>
        <dbReference type="ARBA" id="ARBA00006153"/>
    </source>
</evidence>
<name>A0A9Q2ZLG5_9MICO</name>
<dbReference type="InterPro" id="IPR002933">
    <property type="entry name" value="Peptidase_M20"/>
</dbReference>
<evidence type="ECO:0000313" key="9">
    <source>
        <dbReference type="EMBL" id="MBT1540469.1"/>
    </source>
</evidence>
<dbReference type="InterPro" id="IPR036264">
    <property type="entry name" value="Bact_exopeptidase_dim_dom"/>
</dbReference>
<dbReference type="PIRSF" id="PIRSF001235">
    <property type="entry name" value="Amidase_carbamoylase"/>
    <property type="match status" value="1"/>
</dbReference>
<feature type="binding site" evidence="8">
    <location>
        <position position="225"/>
    </location>
    <ligand>
        <name>allantoate</name>
        <dbReference type="ChEBI" id="CHEBI:17536"/>
    </ligand>
</feature>
<dbReference type="GO" id="GO:0046872">
    <property type="term" value="F:metal ion binding"/>
    <property type="evidence" value="ECO:0007669"/>
    <property type="project" value="UniProtKB-KW"/>
</dbReference>
<feature type="binding site" evidence="8">
    <location>
        <position position="283"/>
    </location>
    <ligand>
        <name>allantoate</name>
        <dbReference type="ChEBI" id="CHEBI:17536"/>
    </ligand>
</feature>
<proteinExistence type="inferred from homology"/>
<keyword evidence="7" id="KW-0862">Zinc</keyword>
<feature type="binding site" evidence="8">
    <location>
        <position position="296"/>
    </location>
    <ligand>
        <name>allantoate</name>
        <dbReference type="ChEBI" id="CHEBI:17536"/>
    </ligand>
</feature>
<dbReference type="RefSeq" id="WP_194589807.1">
    <property type="nucleotide sequence ID" value="NZ_JAHEWX010000001.1"/>
</dbReference>
<evidence type="ECO:0000256" key="6">
    <source>
        <dbReference type="ARBA" id="ARBA00023211"/>
    </source>
</evidence>
<dbReference type="PROSITE" id="PS00758">
    <property type="entry name" value="ARGE_DAPE_CPG2_1"/>
    <property type="match status" value="1"/>
</dbReference>
<comment type="cofactor">
    <cofactor evidence="1">
        <name>Mn(2+)</name>
        <dbReference type="ChEBI" id="CHEBI:29035"/>
    </cofactor>
</comment>
<comment type="similarity">
    <text evidence="2">Belongs to the peptidase M20 family.</text>
</comment>
<reference evidence="9" key="1">
    <citation type="submission" date="2021-05" db="EMBL/GenBank/DDBJ databases">
        <title>Whole genome sequence of Curtobacterium flaccumfaciens pv. flaccumfaciens strain CFBP 3417.</title>
        <authorList>
            <person name="Osdaghi E."/>
            <person name="Taghouti G."/>
            <person name="Portier P."/>
            <person name="Fazliarab A."/>
            <person name="Taghavi S.M."/>
            <person name="Briand M."/>
            <person name="Le-Saux M."/>
            <person name="Jacques M.-A."/>
        </authorList>
    </citation>
    <scope>NUCLEOTIDE SEQUENCE</scope>
    <source>
        <strain evidence="9">CFBP 3417</strain>
    </source>
</reference>
<keyword evidence="4 7" id="KW-0479">Metal-binding</keyword>
<dbReference type="CDD" id="cd03884">
    <property type="entry name" value="M20_bAS"/>
    <property type="match status" value="1"/>
</dbReference>
<feature type="binding site" evidence="7">
    <location>
        <position position="136"/>
    </location>
    <ligand>
        <name>Zn(2+)</name>
        <dbReference type="ChEBI" id="CHEBI:29105"/>
        <label>2</label>
    </ligand>
</feature>
<dbReference type="NCBIfam" id="NF006775">
    <property type="entry name" value="PRK09290.2-5"/>
    <property type="match status" value="1"/>
</dbReference>